<reference evidence="3" key="2">
    <citation type="submission" date="2020-09" db="EMBL/GenBank/DDBJ databases">
        <authorList>
            <person name="Sun Q."/>
            <person name="Sedlacek I."/>
        </authorList>
    </citation>
    <scope>NUCLEOTIDE SEQUENCE</scope>
    <source>
        <strain evidence="3">CCM 7905</strain>
    </source>
</reference>
<keyword evidence="4" id="KW-1185">Reference proteome</keyword>
<evidence type="ECO:0000313" key="3">
    <source>
        <dbReference type="EMBL" id="GGG20120.1"/>
    </source>
</evidence>
<reference evidence="3" key="1">
    <citation type="journal article" date="2014" name="Int. J. Syst. Evol. Microbiol.">
        <title>Complete genome sequence of Corynebacterium casei LMG S-19264T (=DSM 44701T), isolated from a smear-ripened cheese.</title>
        <authorList>
            <consortium name="US DOE Joint Genome Institute (JGI-PGF)"/>
            <person name="Walter F."/>
            <person name="Albersmeier A."/>
            <person name="Kalinowski J."/>
            <person name="Ruckert C."/>
        </authorList>
    </citation>
    <scope>NUCLEOTIDE SEQUENCE</scope>
    <source>
        <strain evidence="3">CCM 7905</strain>
    </source>
</reference>
<keyword evidence="2" id="KW-1133">Transmembrane helix</keyword>
<gene>
    <name evidence="3" type="ORF">GCM10007304_37510</name>
</gene>
<keyword evidence="2" id="KW-0472">Membrane</keyword>
<dbReference type="EMBL" id="BMCU01000004">
    <property type="protein sequence ID" value="GGG20120.1"/>
    <property type="molecule type" value="Genomic_DNA"/>
</dbReference>
<organism evidence="3 4">
    <name type="scientific">Rhodococcoides trifolii</name>
    <dbReference type="NCBI Taxonomy" id="908250"/>
    <lineage>
        <taxon>Bacteria</taxon>
        <taxon>Bacillati</taxon>
        <taxon>Actinomycetota</taxon>
        <taxon>Actinomycetes</taxon>
        <taxon>Mycobacteriales</taxon>
        <taxon>Nocardiaceae</taxon>
        <taxon>Rhodococcoides</taxon>
    </lineage>
</organism>
<evidence type="ECO:0000256" key="2">
    <source>
        <dbReference type="SAM" id="Phobius"/>
    </source>
</evidence>
<keyword evidence="2" id="KW-0812">Transmembrane</keyword>
<proteinExistence type="predicted"/>
<feature type="transmembrane region" description="Helical" evidence="2">
    <location>
        <begin position="42"/>
        <end position="61"/>
    </location>
</feature>
<feature type="region of interest" description="Disordered" evidence="1">
    <location>
        <begin position="1"/>
        <end position="27"/>
    </location>
</feature>
<protein>
    <submittedName>
        <fullName evidence="3">Uncharacterized protein</fullName>
    </submittedName>
</protein>
<evidence type="ECO:0000313" key="4">
    <source>
        <dbReference type="Proteomes" id="UP000654257"/>
    </source>
</evidence>
<dbReference type="Proteomes" id="UP000654257">
    <property type="component" value="Unassembled WGS sequence"/>
</dbReference>
<accession>A0A917G2R7</accession>
<comment type="caution">
    <text evidence="3">The sequence shown here is derived from an EMBL/GenBank/DDBJ whole genome shotgun (WGS) entry which is preliminary data.</text>
</comment>
<evidence type="ECO:0000256" key="1">
    <source>
        <dbReference type="SAM" id="MobiDB-lite"/>
    </source>
</evidence>
<feature type="transmembrane region" description="Helical" evidence="2">
    <location>
        <begin position="67"/>
        <end position="88"/>
    </location>
</feature>
<name>A0A917G2R7_9NOCA</name>
<dbReference type="RefSeq" id="WP_188546414.1">
    <property type="nucleotide sequence ID" value="NZ_BMCU01000004.1"/>
</dbReference>
<dbReference type="AlphaFoldDB" id="A0A917G2R7"/>
<sequence length="107" mass="11207">MTEDKTRYEQGSQESEDDAVDDSRTARAHAGEAITDARNWPGYFLVALGLAALGLALTAAGGGFEGWTMIAGVSSVVLIAAGIGLVLFQRKRVKAQEGKSLMDPGGH</sequence>